<evidence type="ECO:0000256" key="4">
    <source>
        <dbReference type="ARBA" id="ARBA00022643"/>
    </source>
</evidence>
<evidence type="ECO:0000256" key="6">
    <source>
        <dbReference type="ARBA" id="ARBA00022967"/>
    </source>
</evidence>
<protein>
    <submittedName>
        <fullName evidence="10">Electron transport complex protein RnfD</fullName>
    </submittedName>
</protein>
<evidence type="ECO:0000313" key="10">
    <source>
        <dbReference type="EMBL" id="SEP86645.1"/>
    </source>
</evidence>
<keyword evidence="7 9" id="KW-1133">Transmembrane helix</keyword>
<dbReference type="EMBL" id="FOFU01000001">
    <property type="protein sequence ID" value="SEP86645.1"/>
    <property type="molecule type" value="Genomic_DNA"/>
</dbReference>
<feature type="transmembrane region" description="Helical" evidence="9">
    <location>
        <begin position="53"/>
        <end position="73"/>
    </location>
</feature>
<gene>
    <name evidence="10" type="ORF">SAMN04487977_101654</name>
</gene>
<evidence type="ECO:0000256" key="9">
    <source>
        <dbReference type="SAM" id="Phobius"/>
    </source>
</evidence>
<feature type="transmembrane region" description="Helical" evidence="9">
    <location>
        <begin position="210"/>
        <end position="228"/>
    </location>
</feature>
<evidence type="ECO:0000313" key="11">
    <source>
        <dbReference type="Proteomes" id="UP000182360"/>
    </source>
</evidence>
<dbReference type="OrthoDB" id="356676at2"/>
<feature type="transmembrane region" description="Helical" evidence="9">
    <location>
        <begin position="267"/>
        <end position="286"/>
    </location>
</feature>
<keyword evidence="4" id="KW-0288">FMN</keyword>
<dbReference type="STRING" id="163.SAMN04487775_102281"/>
<evidence type="ECO:0000256" key="3">
    <source>
        <dbReference type="ARBA" id="ARBA00022630"/>
    </source>
</evidence>
<dbReference type="GO" id="GO:0055085">
    <property type="term" value="P:transmembrane transport"/>
    <property type="evidence" value="ECO:0007669"/>
    <property type="project" value="InterPro"/>
</dbReference>
<dbReference type="RefSeq" id="WP_074640832.1">
    <property type="nucleotide sequence ID" value="NZ_AP025286.1"/>
</dbReference>
<feature type="transmembrane region" description="Helical" evidence="9">
    <location>
        <begin position="235"/>
        <end position="255"/>
    </location>
</feature>
<dbReference type="GO" id="GO:0016020">
    <property type="term" value="C:membrane"/>
    <property type="evidence" value="ECO:0007669"/>
    <property type="project" value="InterPro"/>
</dbReference>
<proteinExistence type="predicted"/>
<evidence type="ECO:0000256" key="2">
    <source>
        <dbReference type="ARBA" id="ARBA00022553"/>
    </source>
</evidence>
<keyword evidence="11" id="KW-1185">Reference proteome</keyword>
<sequence length="365" mass="40107">MKNKLNEKKLKNTRISVKPFVYTIPSISSVSIKFLILLALQVIMLLITGSFRAVFVVTVSLTGSIVAAILNYYIKKEALYNIMNIAIQGMLIGLLLPESYPLPMVFVISFVTIIISRSVVFKGINNWINVPAIAVIIAWYIGNAYFPQFAVSSELLPLKNSSVYLIQNGYFPTYSFDSPVTAFLNKYIFSIANVTIPEGFISAMWDTNSIIPAFRFNLLTIVSSIIVFSDNSFSVIIPASFLAIYTLLVRLFASYFFGGTINQGDMILALLTSGILFSTVFLIQWYGTIPVTVIGKLVLGILSGIIAFAIIGCGTSPVGIAYTIICSNIICMFIRIFEEKKNELTAGKVIAKYSAKIAAETGAQQ</sequence>
<evidence type="ECO:0000256" key="1">
    <source>
        <dbReference type="ARBA" id="ARBA00022448"/>
    </source>
</evidence>
<keyword evidence="8 9" id="KW-0472">Membrane</keyword>
<reference evidence="10 11" key="1">
    <citation type="submission" date="2016-10" db="EMBL/GenBank/DDBJ databases">
        <authorList>
            <person name="de Groot N.N."/>
        </authorList>
    </citation>
    <scope>NUCLEOTIDE SEQUENCE [LARGE SCALE GENOMIC DNA]</scope>
    <source>
        <strain evidence="10 11">B25</strain>
    </source>
</reference>
<dbReference type="AlphaFoldDB" id="A0A1H9BCS5"/>
<feature type="transmembrane region" description="Helical" evidence="9">
    <location>
        <begin position="127"/>
        <end position="146"/>
    </location>
</feature>
<keyword evidence="6" id="KW-1278">Translocase</keyword>
<keyword evidence="5 9" id="KW-0812">Transmembrane</keyword>
<dbReference type="InterPro" id="IPR004338">
    <property type="entry name" value="NqrB/RnfD"/>
</dbReference>
<feature type="transmembrane region" description="Helical" evidence="9">
    <location>
        <begin position="20"/>
        <end position="47"/>
    </location>
</feature>
<feature type="transmembrane region" description="Helical" evidence="9">
    <location>
        <begin position="78"/>
        <end position="96"/>
    </location>
</feature>
<keyword evidence="1" id="KW-0813">Transport</keyword>
<organism evidence="10 11">
    <name type="scientific">Treponema bryantii</name>
    <dbReference type="NCBI Taxonomy" id="163"/>
    <lineage>
        <taxon>Bacteria</taxon>
        <taxon>Pseudomonadati</taxon>
        <taxon>Spirochaetota</taxon>
        <taxon>Spirochaetia</taxon>
        <taxon>Spirochaetales</taxon>
        <taxon>Treponemataceae</taxon>
        <taxon>Treponema</taxon>
    </lineage>
</organism>
<evidence type="ECO:0000256" key="5">
    <source>
        <dbReference type="ARBA" id="ARBA00022692"/>
    </source>
</evidence>
<name>A0A1H9BCS5_9SPIR</name>
<dbReference type="Proteomes" id="UP000182360">
    <property type="component" value="Unassembled WGS sequence"/>
</dbReference>
<keyword evidence="2" id="KW-0597">Phosphoprotein</keyword>
<keyword evidence="3" id="KW-0285">Flavoprotein</keyword>
<evidence type="ECO:0000256" key="8">
    <source>
        <dbReference type="ARBA" id="ARBA00023136"/>
    </source>
</evidence>
<evidence type="ECO:0000256" key="7">
    <source>
        <dbReference type="ARBA" id="ARBA00022989"/>
    </source>
</evidence>
<dbReference type="Pfam" id="PF03116">
    <property type="entry name" value="NQR2_RnfD_RnfE"/>
    <property type="match status" value="1"/>
</dbReference>
<accession>A0A1H9BCS5</accession>
<feature type="transmembrane region" description="Helical" evidence="9">
    <location>
        <begin position="102"/>
        <end position="120"/>
    </location>
</feature>